<protein>
    <submittedName>
        <fullName evidence="1">Uncharacterized protein</fullName>
    </submittedName>
</protein>
<name>A0A448ZHS6_9STRA</name>
<keyword evidence="2" id="KW-1185">Reference proteome</keyword>
<evidence type="ECO:0000313" key="2">
    <source>
        <dbReference type="Proteomes" id="UP000291116"/>
    </source>
</evidence>
<reference evidence="1 2" key="1">
    <citation type="submission" date="2019-01" db="EMBL/GenBank/DDBJ databases">
        <authorList>
            <person name="Ferrante I. M."/>
        </authorList>
    </citation>
    <scope>NUCLEOTIDE SEQUENCE [LARGE SCALE GENOMIC DNA]</scope>
    <source>
        <strain evidence="1 2">B856</strain>
    </source>
</reference>
<dbReference type="Proteomes" id="UP000291116">
    <property type="component" value="Unassembled WGS sequence"/>
</dbReference>
<sequence>MKLHDPLAWTALNEDQADVGSFNACVRVTKKHDGTYVSFVDTLVELNVDAEGTFQTFENAITVVGTSTKSLEENQTVEIGMDSYLCGPSDSGDPERSYKIGQSFSICVGPTEDAIAEYGSVHVAVVGFQDVTCAETVKVVEDGQEMALTTVTTNPENYKRANEVIVGSGVSSFETVVTPAYHNAPNEASVTCSGTVELSFTNPNPPSTRFEKAGCITLDTRTAFRSTLTDGGSDDDVQPCNGTCAVMGKSYFVLDCPYLDEENAVRARCFCTDVEPQAQLDT</sequence>
<feature type="non-terminal residue" evidence="1">
    <location>
        <position position="282"/>
    </location>
</feature>
<organism evidence="1 2">
    <name type="scientific">Pseudo-nitzschia multistriata</name>
    <dbReference type="NCBI Taxonomy" id="183589"/>
    <lineage>
        <taxon>Eukaryota</taxon>
        <taxon>Sar</taxon>
        <taxon>Stramenopiles</taxon>
        <taxon>Ochrophyta</taxon>
        <taxon>Bacillariophyta</taxon>
        <taxon>Bacillariophyceae</taxon>
        <taxon>Bacillariophycidae</taxon>
        <taxon>Bacillariales</taxon>
        <taxon>Bacillariaceae</taxon>
        <taxon>Pseudo-nitzschia</taxon>
    </lineage>
</organism>
<accession>A0A448ZHS6</accession>
<proteinExistence type="predicted"/>
<gene>
    <name evidence="1" type="ORF">PSNMU_V1.4_AUG-EV-PASAV3_0084580</name>
</gene>
<evidence type="ECO:0000313" key="1">
    <source>
        <dbReference type="EMBL" id="VEU41536.1"/>
    </source>
</evidence>
<dbReference type="AlphaFoldDB" id="A0A448ZHS6"/>
<dbReference type="EMBL" id="CAACVS010000360">
    <property type="protein sequence ID" value="VEU41536.1"/>
    <property type="molecule type" value="Genomic_DNA"/>
</dbReference>